<evidence type="ECO:0000259" key="4">
    <source>
        <dbReference type="Pfam" id="PF13336"/>
    </source>
</evidence>
<organism evidence="5 6">
    <name type="scientific">Proteiniborus ethanoligenes</name>
    <dbReference type="NCBI Taxonomy" id="415015"/>
    <lineage>
        <taxon>Bacteria</taxon>
        <taxon>Bacillati</taxon>
        <taxon>Bacillota</taxon>
        <taxon>Clostridia</taxon>
        <taxon>Eubacteriales</taxon>
        <taxon>Proteiniborus</taxon>
    </lineage>
</organism>
<dbReference type="InterPro" id="IPR003702">
    <property type="entry name" value="ActCoA_hydro_N"/>
</dbReference>
<dbReference type="GO" id="GO:0008775">
    <property type="term" value="F:acetate CoA-transferase activity"/>
    <property type="evidence" value="ECO:0007669"/>
    <property type="project" value="InterPro"/>
</dbReference>
<reference evidence="5 6" key="1">
    <citation type="submission" date="2016-10" db="EMBL/GenBank/DDBJ databases">
        <authorList>
            <person name="de Groot N.N."/>
        </authorList>
    </citation>
    <scope>NUCLEOTIDE SEQUENCE [LARGE SCALE GENOMIC DNA]</scope>
    <source>
        <strain evidence="5 6">DSM 21650</strain>
    </source>
</reference>
<dbReference type="Proteomes" id="UP000198625">
    <property type="component" value="Unassembled WGS sequence"/>
</dbReference>
<accession>A0A1H3NSE6</accession>
<dbReference type="RefSeq" id="WP_091728669.1">
    <property type="nucleotide sequence ID" value="NZ_FNQE01000011.1"/>
</dbReference>
<keyword evidence="5" id="KW-0378">Hydrolase</keyword>
<name>A0A1H3NSE6_9FIRM</name>
<dbReference type="STRING" id="415015.SAMN05660462_01233"/>
<gene>
    <name evidence="5" type="ORF">SAMN05660462_01233</name>
</gene>
<dbReference type="GO" id="GO:0016787">
    <property type="term" value="F:hydrolase activity"/>
    <property type="evidence" value="ECO:0007669"/>
    <property type="project" value="UniProtKB-KW"/>
</dbReference>
<proteinExistence type="inferred from homology"/>
<feature type="domain" description="Acetyl-CoA hydrolase/transferase C-terminal" evidence="4">
    <location>
        <begin position="272"/>
        <end position="433"/>
    </location>
</feature>
<dbReference type="Gene3D" id="3.40.1080.20">
    <property type="entry name" value="Acetyl-CoA hydrolase/transferase C-terminal domain"/>
    <property type="match status" value="1"/>
</dbReference>
<dbReference type="InterPro" id="IPR026888">
    <property type="entry name" value="AcetylCoA_hyd_C"/>
</dbReference>
<dbReference type="AlphaFoldDB" id="A0A1H3NSE6"/>
<evidence type="ECO:0000256" key="1">
    <source>
        <dbReference type="ARBA" id="ARBA00009632"/>
    </source>
</evidence>
<evidence type="ECO:0000313" key="6">
    <source>
        <dbReference type="Proteomes" id="UP000198625"/>
    </source>
</evidence>
<comment type="similarity">
    <text evidence="1">Belongs to the acetyl-CoA hydrolase/transferase family.</text>
</comment>
<dbReference type="Pfam" id="PF13336">
    <property type="entry name" value="AcetylCoA_hyd_C"/>
    <property type="match status" value="1"/>
</dbReference>
<evidence type="ECO:0000313" key="5">
    <source>
        <dbReference type="EMBL" id="SDY91822.1"/>
    </source>
</evidence>
<dbReference type="EMBL" id="FNQE01000011">
    <property type="protein sequence ID" value="SDY91822.1"/>
    <property type="molecule type" value="Genomic_DNA"/>
</dbReference>
<dbReference type="InterPro" id="IPR046433">
    <property type="entry name" value="ActCoA_hydro"/>
</dbReference>
<keyword evidence="2" id="KW-0808">Transferase</keyword>
<evidence type="ECO:0000256" key="2">
    <source>
        <dbReference type="ARBA" id="ARBA00022679"/>
    </source>
</evidence>
<dbReference type="PANTHER" id="PTHR21432:SF20">
    <property type="entry name" value="ACETYL-COA HYDROLASE"/>
    <property type="match status" value="1"/>
</dbReference>
<dbReference type="Gene3D" id="3.30.750.70">
    <property type="entry name" value="4-hydroxybutyrate coenzyme like domains"/>
    <property type="match status" value="1"/>
</dbReference>
<dbReference type="Gene3D" id="3.40.1080.10">
    <property type="entry name" value="Glutaconate Coenzyme A-transferase"/>
    <property type="match status" value="1"/>
</dbReference>
<feature type="domain" description="Acetyl-CoA hydrolase/transferase N-terminal" evidence="3">
    <location>
        <begin position="82"/>
        <end position="184"/>
    </location>
</feature>
<dbReference type="PANTHER" id="PTHR21432">
    <property type="entry name" value="ACETYL-COA HYDROLASE-RELATED"/>
    <property type="match status" value="1"/>
</dbReference>
<dbReference type="OrthoDB" id="9801795at2"/>
<dbReference type="GO" id="GO:0006083">
    <property type="term" value="P:acetate metabolic process"/>
    <property type="evidence" value="ECO:0007669"/>
    <property type="project" value="InterPro"/>
</dbReference>
<protein>
    <submittedName>
        <fullName evidence="5">Acyl-CoA hydrolase</fullName>
    </submittedName>
</protein>
<dbReference type="InterPro" id="IPR037171">
    <property type="entry name" value="NagB/RpiA_transferase-like"/>
</dbReference>
<dbReference type="SUPFAM" id="SSF100950">
    <property type="entry name" value="NagB/RpiA/CoA transferase-like"/>
    <property type="match status" value="2"/>
</dbReference>
<dbReference type="Pfam" id="PF02550">
    <property type="entry name" value="AcetylCoA_hydro"/>
    <property type="match status" value="1"/>
</dbReference>
<keyword evidence="6" id="KW-1185">Reference proteome</keyword>
<evidence type="ECO:0000259" key="3">
    <source>
        <dbReference type="Pfam" id="PF02550"/>
    </source>
</evidence>
<dbReference type="InterPro" id="IPR038460">
    <property type="entry name" value="AcetylCoA_hyd_C_sf"/>
</dbReference>
<sequence length="439" mass="48550">MNIKEIYESKLITVEEALNKIKTDDNVVSALSAAEPREILSKLHTIGDKVKNVNVATCLPMGNYDYFVNPEYRESFLMEGWFYSPAIRKAHKNGNVSFIPNHLHLAAPKRNFHRKPNVFLGTGSLMDKHGYISLSLSATYEREMIEDADIVILEINPNMPRTFGDTIIHISEIDYIIEANYPVPQLGVVEPSEKDKIIGKYIAELVEDGSTIQLGIGGIPNAVAAELMHKKDLGIHTEMFTDGMVDLYEAGVITGKYKTLMPGKMVATFALGTQKLYDFIDDNPAVNIMRGTWVNDPYVIGQNYKMVSINTTLEIDLTGQCCSESIGHVQFSGTGGQADTAIGAQMSKGGKSIIALYSTANVRVPGSDERKTISKIVTRLAHGAAVSLSRNDVDFVVTEYGVASLRGTSIRDRVKALIDIAHPDFRDELREEAKELMIW</sequence>